<dbReference type="AlphaFoldDB" id="A0AAV9VQF5"/>
<reference evidence="2 3" key="1">
    <citation type="submission" date="2023-08" db="EMBL/GenBank/DDBJ databases">
        <authorList>
            <person name="Palmer J.M."/>
        </authorList>
    </citation>
    <scope>NUCLEOTIDE SEQUENCE [LARGE SCALE GENOMIC DNA]</scope>
    <source>
        <strain evidence="2 3">TWF481</strain>
    </source>
</reference>
<name>A0AAV9VQF5_9PEZI</name>
<gene>
    <name evidence="2" type="ORF">TWF481_003421</name>
</gene>
<feature type="region of interest" description="Disordered" evidence="1">
    <location>
        <begin position="316"/>
        <end position="358"/>
    </location>
</feature>
<feature type="compositionally biased region" description="Basic and acidic residues" evidence="1">
    <location>
        <begin position="336"/>
        <end position="358"/>
    </location>
</feature>
<sequence>MRNVHHLLEEAEERDAVTKNLYTALRSIRSDILRTDTPFPQIPPPRISSSSWPPPRPLRKWNTDRDNARNNSDTDLEASRESPSDSEIDSWQDDGSEDDIDSKASYTDDDMTPFSSPESTPEPTPEQTPESTPIPEPNIAHPALRSTRGSNPQPTSNPHNPPKTTSKPETKKQSKKEARIQRKQEADAYFIEFLDEVISELDLLRLTGKTTKETDLKENDAIKEKEDPDLKIKNAERLYECIERLLMCLWGLGILNKGYNISLDDATAIASCVSAVGFKQGVFVPFLALRNEILNLKKKYIRGRSDTPWTKEVEKLVASGNPQNRRGLRTAPSGLRKKDDPKDSSQDNTKKTVPTDEKDKKGYFNWARKFFQPSGKNQGFVAPSDDTRSFDIKSKWTSQEFQAETAGRHPFIDPEVKLVMMNTNKEAKKAYEENQKYIWGCEYHPNDLKDITIDTLPSNGKQKPAHKGPEDPIYYYGFTTRLFASINKWIEKYIIPAGKTTSIGIDGPLVLPAIKQTVRKFDYFEESDFIIPEGEKSLKKRNERRRIKRQIFFQYLFYQVLYENIWSKWLYGLGEDTEARVLQLAGLDESEKDSERGYFACGRWYTDNIRRKPTNMNQFILQHQAHIATTLRQIFVPLLNSKNTGSSSSKRRMCTSAEKELLMIISDAQALQVMFQSEVSVHTILFDWPGTPFDDQWMVNAANPEEMKTLGREPVPGKKSGLTKRDKVDFVFQPGLFIEDKTEIFEHIVVG</sequence>
<evidence type="ECO:0000256" key="1">
    <source>
        <dbReference type="SAM" id="MobiDB-lite"/>
    </source>
</evidence>
<feature type="compositionally biased region" description="Pro residues" evidence="1">
    <location>
        <begin position="120"/>
        <end position="136"/>
    </location>
</feature>
<dbReference type="Proteomes" id="UP001370758">
    <property type="component" value="Unassembled WGS sequence"/>
</dbReference>
<protein>
    <submittedName>
        <fullName evidence="2">Uncharacterized protein</fullName>
    </submittedName>
</protein>
<evidence type="ECO:0000313" key="2">
    <source>
        <dbReference type="EMBL" id="KAK6495398.1"/>
    </source>
</evidence>
<keyword evidence="3" id="KW-1185">Reference proteome</keyword>
<evidence type="ECO:0000313" key="3">
    <source>
        <dbReference type="Proteomes" id="UP001370758"/>
    </source>
</evidence>
<feature type="compositionally biased region" description="Pro residues" evidence="1">
    <location>
        <begin position="40"/>
        <end position="56"/>
    </location>
</feature>
<feature type="compositionally biased region" description="Polar residues" evidence="1">
    <location>
        <begin position="147"/>
        <end position="158"/>
    </location>
</feature>
<feature type="region of interest" description="Disordered" evidence="1">
    <location>
        <begin position="35"/>
        <end position="181"/>
    </location>
</feature>
<proteinExistence type="predicted"/>
<accession>A0AAV9VQF5</accession>
<feature type="compositionally biased region" description="Basic and acidic residues" evidence="1">
    <location>
        <begin position="166"/>
        <end position="181"/>
    </location>
</feature>
<organism evidence="2 3">
    <name type="scientific">Arthrobotrys musiformis</name>
    <dbReference type="NCBI Taxonomy" id="47236"/>
    <lineage>
        <taxon>Eukaryota</taxon>
        <taxon>Fungi</taxon>
        <taxon>Dikarya</taxon>
        <taxon>Ascomycota</taxon>
        <taxon>Pezizomycotina</taxon>
        <taxon>Orbiliomycetes</taxon>
        <taxon>Orbiliales</taxon>
        <taxon>Orbiliaceae</taxon>
        <taxon>Arthrobotrys</taxon>
    </lineage>
</organism>
<dbReference type="EMBL" id="JAVHJL010000013">
    <property type="protein sequence ID" value="KAK6495398.1"/>
    <property type="molecule type" value="Genomic_DNA"/>
</dbReference>
<comment type="caution">
    <text evidence="2">The sequence shown here is derived from an EMBL/GenBank/DDBJ whole genome shotgun (WGS) entry which is preliminary data.</text>
</comment>
<feature type="compositionally biased region" description="Acidic residues" evidence="1">
    <location>
        <begin position="84"/>
        <end position="100"/>
    </location>
</feature>